<name>A0AAW5KJC1_9FIRM</name>
<evidence type="ECO:0000256" key="1">
    <source>
        <dbReference type="SAM" id="Phobius"/>
    </source>
</evidence>
<dbReference type="EMBL" id="JANGCN010000020">
    <property type="protein sequence ID" value="MCQ5153535.1"/>
    <property type="molecule type" value="Genomic_DNA"/>
</dbReference>
<sequence length="566" mass="65649">MKEKFKSWAFSKERGKCDVITLIIYLLGICTISFFHEPWFDEAQAWAIARSGTIKEILFEIPHYEGHPPLWDLILLPFAKLGAPYELSLAIVNIFFMTLAVAVLLFKSPFPKLIRCLLPFNFFLFYQYGVISRPYCIFVLAIFLAAVCYKNRNENPVKYLLCLALMCAVHSYGIMIAGGLCIVWLIEIFIEYKKSGKLAGILKDRRCWLMFCLLVFALLVMAAIVPDENVFLGGKTTSETEMSFPIGVGNILFYFVMLSDAIFTSFYNYGMDISDLAEQLPTIIVLIFVFIIFMVVLHKNRKLLTFIIPYSIVGAFGSIVYASPHHIGVVTAFVIFTFWIIVEENGSVQLPDRMLKLYDKLGGKLKFVIKAIVFLPVLIPIAWSGASSYFDIRYPYWFDEAADFIKEYHLDDYKIMGMWQQLIKGDPEDYTYFGSDESDYEWYDYPEIQGVSVSLDSYFDKNVFYNFNIDNPDKVFLYYRANTQKQAEETFAKWRKQGEPDVVINRCEITKAYPNIDVDDYVAVKRVYCYKPYKFTTNQQYITIYMKKELFNEIGTLEELTAQKLY</sequence>
<protein>
    <submittedName>
        <fullName evidence="2">Uncharacterized protein</fullName>
    </submittedName>
</protein>
<feature type="transmembrane region" description="Helical" evidence="1">
    <location>
        <begin position="158"/>
        <end position="186"/>
    </location>
</feature>
<keyword evidence="1" id="KW-0812">Transmembrane</keyword>
<keyword evidence="1" id="KW-0472">Membrane</keyword>
<comment type="caution">
    <text evidence="2">The sequence shown here is derived from an EMBL/GenBank/DDBJ whole genome shotgun (WGS) entry which is preliminary data.</text>
</comment>
<evidence type="ECO:0000313" key="2">
    <source>
        <dbReference type="EMBL" id="MCQ5153535.1"/>
    </source>
</evidence>
<feature type="transmembrane region" description="Helical" evidence="1">
    <location>
        <begin position="118"/>
        <end position="146"/>
    </location>
</feature>
<accession>A0AAW5KJC1</accession>
<gene>
    <name evidence="2" type="ORF">NE632_09475</name>
</gene>
<feature type="transmembrane region" description="Helical" evidence="1">
    <location>
        <begin position="367"/>
        <end position="386"/>
    </location>
</feature>
<feature type="transmembrane region" description="Helical" evidence="1">
    <location>
        <begin position="280"/>
        <end position="297"/>
    </location>
</feature>
<feature type="transmembrane region" description="Helical" evidence="1">
    <location>
        <begin position="303"/>
        <end position="322"/>
    </location>
</feature>
<proteinExistence type="predicted"/>
<dbReference type="RefSeq" id="WP_256322209.1">
    <property type="nucleotide sequence ID" value="NZ_JANGCN010000020.1"/>
</dbReference>
<feature type="transmembrane region" description="Helical" evidence="1">
    <location>
        <begin position="329"/>
        <end position="347"/>
    </location>
</feature>
<feature type="transmembrane region" description="Helical" evidence="1">
    <location>
        <begin position="20"/>
        <end position="36"/>
    </location>
</feature>
<evidence type="ECO:0000313" key="3">
    <source>
        <dbReference type="Proteomes" id="UP001206236"/>
    </source>
</evidence>
<reference evidence="2" key="1">
    <citation type="submission" date="2022-06" db="EMBL/GenBank/DDBJ databases">
        <title>Isolation of gut microbiota from human fecal samples.</title>
        <authorList>
            <person name="Pamer E.G."/>
            <person name="Barat B."/>
            <person name="Waligurski E."/>
            <person name="Medina S."/>
            <person name="Paddock L."/>
            <person name="Mostad J."/>
        </authorList>
    </citation>
    <scope>NUCLEOTIDE SEQUENCE</scope>
    <source>
        <strain evidence="2">DFI.5.57</strain>
    </source>
</reference>
<dbReference type="AlphaFoldDB" id="A0AAW5KJC1"/>
<feature type="transmembrane region" description="Helical" evidence="1">
    <location>
        <begin position="87"/>
        <end position="106"/>
    </location>
</feature>
<keyword evidence="1" id="KW-1133">Transmembrane helix</keyword>
<dbReference type="Proteomes" id="UP001206236">
    <property type="component" value="Unassembled WGS sequence"/>
</dbReference>
<organism evidence="2 3">
    <name type="scientific">Ruminococcus bicirculans</name>
    <name type="common">ex Wegman et al. 2014</name>
    <dbReference type="NCBI Taxonomy" id="1160721"/>
    <lineage>
        <taxon>Bacteria</taxon>
        <taxon>Bacillati</taxon>
        <taxon>Bacillota</taxon>
        <taxon>Clostridia</taxon>
        <taxon>Eubacteriales</taxon>
        <taxon>Oscillospiraceae</taxon>
        <taxon>Ruminococcus</taxon>
    </lineage>
</organism>
<feature type="transmembrane region" description="Helical" evidence="1">
    <location>
        <begin position="207"/>
        <end position="226"/>
    </location>
</feature>